<accession>A0A1W0E5V7</accession>
<evidence type="ECO:0000313" key="20">
    <source>
        <dbReference type="EMBL" id="OQS54631.1"/>
    </source>
</evidence>
<evidence type="ECO:0000256" key="8">
    <source>
        <dbReference type="ARBA" id="ARBA00022801"/>
    </source>
</evidence>
<keyword evidence="21" id="KW-1185">Reference proteome</keyword>
<keyword evidence="16" id="KW-0539">Nucleus</keyword>
<comment type="catalytic activity">
    <reaction evidence="18">
        <text>ATP + H2O = ADP + phosphate + H(+)</text>
        <dbReference type="Rhea" id="RHEA:13065"/>
        <dbReference type="ChEBI" id="CHEBI:15377"/>
        <dbReference type="ChEBI" id="CHEBI:15378"/>
        <dbReference type="ChEBI" id="CHEBI:30616"/>
        <dbReference type="ChEBI" id="CHEBI:43474"/>
        <dbReference type="ChEBI" id="CHEBI:456216"/>
        <dbReference type="EC" id="5.6.2.3"/>
    </reaction>
</comment>
<keyword evidence="8" id="KW-0378">Hydrolase</keyword>
<evidence type="ECO:0000256" key="10">
    <source>
        <dbReference type="ARBA" id="ARBA00022840"/>
    </source>
</evidence>
<protein>
    <recommendedName>
        <fullName evidence="17">DNA 5'-3' helicase</fullName>
        <ecNumber evidence="17">5.6.2.3</ecNumber>
    </recommendedName>
</protein>
<keyword evidence="11" id="KW-0408">Iron</keyword>
<dbReference type="InterPro" id="IPR001945">
    <property type="entry name" value="RAD3/XPD"/>
</dbReference>
<dbReference type="InterPro" id="IPR014013">
    <property type="entry name" value="Helic_SF1/SF2_ATP-bd_DinG/Rad3"/>
</dbReference>
<keyword evidence="9" id="KW-0347">Helicase</keyword>
<dbReference type="STRING" id="646526.A0A1W0E5V7"/>
<gene>
    <name evidence="20" type="primary">rad15</name>
    <name evidence="20" type="ORF">EHP00_130</name>
</gene>
<evidence type="ECO:0000256" key="3">
    <source>
        <dbReference type="ARBA" id="ARBA00009146"/>
    </source>
</evidence>
<evidence type="ECO:0000256" key="12">
    <source>
        <dbReference type="ARBA" id="ARBA00023014"/>
    </source>
</evidence>
<comment type="caution">
    <text evidence="20">The sequence shown here is derived from an EMBL/GenBank/DDBJ whole genome shotgun (WGS) entry which is preliminary data.</text>
</comment>
<evidence type="ECO:0000256" key="18">
    <source>
        <dbReference type="ARBA" id="ARBA00048954"/>
    </source>
</evidence>
<comment type="similarity">
    <text evidence="3">Belongs to the helicase family. RAD3/XPD subfamily.</text>
</comment>
<evidence type="ECO:0000313" key="21">
    <source>
        <dbReference type="Proteomes" id="UP000192758"/>
    </source>
</evidence>
<dbReference type="EC" id="5.6.2.3" evidence="17"/>
<dbReference type="GO" id="GO:0051539">
    <property type="term" value="F:4 iron, 4 sulfur cluster binding"/>
    <property type="evidence" value="ECO:0007669"/>
    <property type="project" value="UniProtKB-KW"/>
</dbReference>
<evidence type="ECO:0000256" key="4">
    <source>
        <dbReference type="ARBA" id="ARBA00022485"/>
    </source>
</evidence>
<evidence type="ECO:0000256" key="11">
    <source>
        <dbReference type="ARBA" id="ARBA00023004"/>
    </source>
</evidence>
<keyword evidence="14" id="KW-0234">DNA repair</keyword>
<dbReference type="Proteomes" id="UP000192758">
    <property type="component" value="Unassembled WGS sequence"/>
</dbReference>
<dbReference type="SMART" id="SM00488">
    <property type="entry name" value="DEXDc2"/>
    <property type="match status" value="1"/>
</dbReference>
<dbReference type="PANTHER" id="PTHR11472">
    <property type="entry name" value="DNA REPAIR DEAD HELICASE RAD3/XP-D SUBFAMILY MEMBER"/>
    <property type="match status" value="1"/>
</dbReference>
<dbReference type="GO" id="GO:0045951">
    <property type="term" value="P:positive regulation of mitotic recombination"/>
    <property type="evidence" value="ECO:0007669"/>
    <property type="project" value="TreeGrafter"/>
</dbReference>
<dbReference type="GO" id="GO:0046872">
    <property type="term" value="F:metal ion binding"/>
    <property type="evidence" value="ECO:0007669"/>
    <property type="project" value="UniProtKB-KW"/>
</dbReference>
<keyword evidence="10" id="KW-0067">ATP-binding</keyword>
<dbReference type="GO" id="GO:0006289">
    <property type="term" value="P:nucleotide-excision repair"/>
    <property type="evidence" value="ECO:0007669"/>
    <property type="project" value="InterPro"/>
</dbReference>
<dbReference type="PRINTS" id="PR00852">
    <property type="entry name" value="XRODRMPGMNTD"/>
</dbReference>
<evidence type="ECO:0000256" key="2">
    <source>
        <dbReference type="ARBA" id="ARBA00004123"/>
    </source>
</evidence>
<reference evidence="20 21" key="1">
    <citation type="journal article" date="2017" name="Environ. Microbiol.">
        <title>Decay of the glycolytic pathway and adaptation to intranuclear parasitism within Enterocytozoonidae microsporidia.</title>
        <authorList>
            <person name="Wiredu Boakye D."/>
            <person name="Jaroenlak P."/>
            <person name="Prachumwat A."/>
            <person name="Williams T.A."/>
            <person name="Bateman K.S."/>
            <person name="Itsathitphaisarn O."/>
            <person name="Sritunyalucksana K."/>
            <person name="Paszkiewicz K.H."/>
            <person name="Moore K.A."/>
            <person name="Stentiford G.D."/>
            <person name="Williams B.A."/>
        </authorList>
    </citation>
    <scope>NUCLEOTIDE SEQUENCE [LARGE SCALE GENOMIC DNA]</scope>
    <source>
        <strain evidence="20 21">TH1</strain>
    </source>
</reference>
<dbReference type="AlphaFoldDB" id="A0A1W0E5V7"/>
<dbReference type="Pfam" id="PF06777">
    <property type="entry name" value="HBB"/>
    <property type="match status" value="1"/>
</dbReference>
<organism evidence="20 21">
    <name type="scientific">Ecytonucleospora hepatopenaei</name>
    <dbReference type="NCBI Taxonomy" id="646526"/>
    <lineage>
        <taxon>Eukaryota</taxon>
        <taxon>Fungi</taxon>
        <taxon>Fungi incertae sedis</taxon>
        <taxon>Microsporidia</taxon>
        <taxon>Enterocytozoonidae</taxon>
        <taxon>Ecytonucleospora</taxon>
    </lineage>
</organism>
<dbReference type="EMBL" id="MNPJ01000019">
    <property type="protein sequence ID" value="OQS54631.1"/>
    <property type="molecule type" value="Genomic_DNA"/>
</dbReference>
<evidence type="ECO:0000256" key="6">
    <source>
        <dbReference type="ARBA" id="ARBA00022741"/>
    </source>
</evidence>
<dbReference type="GO" id="GO:0043139">
    <property type="term" value="F:5'-3' DNA helicase activity"/>
    <property type="evidence" value="ECO:0007669"/>
    <property type="project" value="UniProtKB-EC"/>
</dbReference>
<evidence type="ECO:0000259" key="19">
    <source>
        <dbReference type="PROSITE" id="PS51193"/>
    </source>
</evidence>
<dbReference type="Pfam" id="PF13307">
    <property type="entry name" value="Helicase_C_2"/>
    <property type="match status" value="1"/>
</dbReference>
<evidence type="ECO:0000256" key="16">
    <source>
        <dbReference type="ARBA" id="ARBA00023242"/>
    </source>
</evidence>
<comment type="subcellular location">
    <subcellularLocation>
        <location evidence="2">Nucleus</location>
    </subcellularLocation>
</comment>
<keyword evidence="5" id="KW-0479">Metal-binding</keyword>
<dbReference type="InterPro" id="IPR013020">
    <property type="entry name" value="Rad3/Chl1-like"/>
</dbReference>
<proteinExistence type="inferred from homology"/>
<dbReference type="InterPro" id="IPR045028">
    <property type="entry name" value="DinG/Rad3-like"/>
</dbReference>
<dbReference type="Gene3D" id="3.40.50.300">
    <property type="entry name" value="P-loop containing nucleotide triphosphate hydrolases"/>
    <property type="match status" value="2"/>
</dbReference>
<feature type="domain" description="Helicase ATP-binding" evidence="19">
    <location>
        <begin position="7"/>
        <end position="269"/>
    </location>
</feature>
<dbReference type="GO" id="GO:0003684">
    <property type="term" value="F:damaged DNA binding"/>
    <property type="evidence" value="ECO:0007669"/>
    <property type="project" value="TreeGrafter"/>
</dbReference>
<keyword evidence="4" id="KW-0004">4Fe-4S</keyword>
<dbReference type="GO" id="GO:0006366">
    <property type="term" value="P:transcription by RNA polymerase II"/>
    <property type="evidence" value="ECO:0007669"/>
    <property type="project" value="TreeGrafter"/>
</dbReference>
<dbReference type="InterPro" id="IPR006554">
    <property type="entry name" value="Helicase-like_DEXD_c2"/>
</dbReference>
<evidence type="ECO:0000256" key="5">
    <source>
        <dbReference type="ARBA" id="ARBA00022723"/>
    </source>
</evidence>
<dbReference type="PANTHER" id="PTHR11472:SF1">
    <property type="entry name" value="GENERAL TRANSCRIPTION AND DNA REPAIR FACTOR IIH HELICASE SUBUNIT XPD"/>
    <property type="match status" value="1"/>
</dbReference>
<dbReference type="GO" id="GO:0005524">
    <property type="term" value="F:ATP binding"/>
    <property type="evidence" value="ECO:0007669"/>
    <property type="project" value="UniProtKB-KW"/>
</dbReference>
<dbReference type="PROSITE" id="PS51193">
    <property type="entry name" value="HELICASE_ATP_BIND_2"/>
    <property type="match status" value="1"/>
</dbReference>
<keyword evidence="7" id="KW-0227">DNA damage</keyword>
<evidence type="ECO:0000256" key="13">
    <source>
        <dbReference type="ARBA" id="ARBA00023125"/>
    </source>
</evidence>
<evidence type="ECO:0000256" key="15">
    <source>
        <dbReference type="ARBA" id="ARBA00023235"/>
    </source>
</evidence>
<dbReference type="SUPFAM" id="SSF52540">
    <property type="entry name" value="P-loop containing nucleoside triphosphate hydrolases"/>
    <property type="match status" value="1"/>
</dbReference>
<dbReference type="InterPro" id="IPR010643">
    <property type="entry name" value="HBB"/>
</dbReference>
<dbReference type="GO" id="GO:0005634">
    <property type="term" value="C:nucleus"/>
    <property type="evidence" value="ECO:0007669"/>
    <property type="project" value="UniProtKB-SubCell"/>
</dbReference>
<keyword evidence="12" id="KW-0411">Iron-sulfur</keyword>
<dbReference type="InterPro" id="IPR010614">
    <property type="entry name" value="RAD3-like_helicase_DEAD"/>
</dbReference>
<name>A0A1W0E5V7_9MICR</name>
<dbReference type="OrthoDB" id="272481at2759"/>
<keyword evidence="15" id="KW-0413">Isomerase</keyword>
<evidence type="ECO:0000256" key="17">
    <source>
        <dbReference type="ARBA" id="ARBA00044969"/>
    </source>
</evidence>
<evidence type="ECO:0000256" key="14">
    <source>
        <dbReference type="ARBA" id="ARBA00023204"/>
    </source>
</evidence>
<dbReference type="FunFam" id="3.40.50.300:FF:000128">
    <property type="entry name" value="Putative DNA repair helicase RAD3"/>
    <property type="match status" value="1"/>
</dbReference>
<evidence type="ECO:0000256" key="7">
    <source>
        <dbReference type="ARBA" id="ARBA00022763"/>
    </source>
</evidence>
<dbReference type="Pfam" id="PF06733">
    <property type="entry name" value="DEAD_2"/>
    <property type="match status" value="1"/>
</dbReference>
<dbReference type="InterPro" id="IPR027417">
    <property type="entry name" value="P-loop_NTPase"/>
</dbReference>
<evidence type="ECO:0000256" key="9">
    <source>
        <dbReference type="ARBA" id="ARBA00022806"/>
    </source>
</evidence>
<dbReference type="VEuPathDB" id="MicrosporidiaDB:EHP00_130"/>
<evidence type="ECO:0000256" key="1">
    <source>
        <dbReference type="ARBA" id="ARBA00001966"/>
    </source>
</evidence>
<comment type="cofactor">
    <cofactor evidence="1">
        <name>[4Fe-4S] cluster</name>
        <dbReference type="ChEBI" id="CHEBI:49883"/>
    </cofactor>
</comment>
<sequence length="630" mass="72802">MLFEIEDIPIYFPYDYIYPEQITYIKSLLVSIRKPGHILIEMPSGAGKTISLLSCTVSYFIYCKKHNKEYKIVYCSRTLQEIEKVLKELKSLIAYIEKYIKFDFLAFGLSKRENLCINPVALSGNTEFLCRKMIKNLEGLNCDFYDKRAFDIPKGVYSFTDIKELGKQKGFCPYYAIRETILQCNCIVFSYNYLVDPSIYSIITEKFQNDCFVIFDEAHNIDSNCIESLSIDITRRTLESSTHVLKKLETLIQSHKLLAKDNLLKKQKLKEITSEGIPYYFYKYSSKESNDPIPKNPIEEDIYEFTPGNLRLSNHFISIVKRFLEFLKTKLKSTHLTTETPSSFLKTLEDLTCVDKKALRFCSQRLSVLASNLNFEDAEFYQLKAVMKFASLLSMYSKGFSVIFEPFDSLVHVFNPTLRLYCMDASIAMSHVFKKFRNVIITSGTLSPIEMYPVVLNFTPSAVFEIGVTLEKNQISPVIISKGDDQVVLENNEHGGNYLLDFLEDKTIEVKNKITTSFKIRIDASIVRNYGIFLLNVSKTVPDNVVVFFPSYIYMEQIITLWNETGFIDEFLRHKLIFIETPNNTETDIALKKFKIACDNGRGAMLFSVARGKYPKELILRMVMGVQWLF</sequence>
<dbReference type="GO" id="GO:0016818">
    <property type="term" value="F:hydrolase activity, acting on acid anhydrides, in phosphorus-containing anhydrides"/>
    <property type="evidence" value="ECO:0007669"/>
    <property type="project" value="InterPro"/>
</dbReference>
<keyword evidence="13" id="KW-0238">DNA-binding</keyword>
<dbReference type="NCBIfam" id="TIGR00604">
    <property type="entry name" value="rad3"/>
    <property type="match status" value="1"/>
</dbReference>
<dbReference type="InterPro" id="IPR006555">
    <property type="entry name" value="ATP-dep_Helicase_C"/>
</dbReference>
<keyword evidence="6" id="KW-0547">Nucleotide-binding</keyword>